<evidence type="ECO:0000313" key="2">
    <source>
        <dbReference type="Proteomes" id="UP000299102"/>
    </source>
</evidence>
<protein>
    <submittedName>
        <fullName evidence="1">Uncharacterized protein</fullName>
    </submittedName>
</protein>
<organism evidence="1 2">
    <name type="scientific">Eumeta variegata</name>
    <name type="common">Bagworm moth</name>
    <name type="synonym">Eumeta japonica</name>
    <dbReference type="NCBI Taxonomy" id="151549"/>
    <lineage>
        <taxon>Eukaryota</taxon>
        <taxon>Metazoa</taxon>
        <taxon>Ecdysozoa</taxon>
        <taxon>Arthropoda</taxon>
        <taxon>Hexapoda</taxon>
        <taxon>Insecta</taxon>
        <taxon>Pterygota</taxon>
        <taxon>Neoptera</taxon>
        <taxon>Endopterygota</taxon>
        <taxon>Lepidoptera</taxon>
        <taxon>Glossata</taxon>
        <taxon>Ditrysia</taxon>
        <taxon>Tineoidea</taxon>
        <taxon>Psychidae</taxon>
        <taxon>Oiketicinae</taxon>
        <taxon>Eumeta</taxon>
    </lineage>
</organism>
<sequence length="97" mass="11404">MVKRNPYSFVMYVLRDMFQVTRWRRSKALPSTLETPGLILSMGELTDELLTWPHLRKHVEPSTSQWCQRQQQSSASNPKAKTLDIEQKKIVEIYPVE</sequence>
<dbReference type="Proteomes" id="UP000299102">
    <property type="component" value="Unassembled WGS sequence"/>
</dbReference>
<dbReference type="AlphaFoldDB" id="A0A4C1SEA6"/>
<gene>
    <name evidence="1" type="ORF">EVAR_940_1</name>
</gene>
<proteinExistence type="predicted"/>
<keyword evidence="2" id="KW-1185">Reference proteome</keyword>
<reference evidence="1 2" key="1">
    <citation type="journal article" date="2019" name="Commun. Biol.">
        <title>The bagworm genome reveals a unique fibroin gene that provides high tensile strength.</title>
        <authorList>
            <person name="Kono N."/>
            <person name="Nakamura H."/>
            <person name="Ohtoshi R."/>
            <person name="Tomita M."/>
            <person name="Numata K."/>
            <person name="Arakawa K."/>
        </authorList>
    </citation>
    <scope>NUCLEOTIDE SEQUENCE [LARGE SCALE GENOMIC DNA]</scope>
</reference>
<evidence type="ECO:0000313" key="1">
    <source>
        <dbReference type="EMBL" id="GBP00374.1"/>
    </source>
</evidence>
<comment type="caution">
    <text evidence="1">The sequence shown here is derived from an EMBL/GenBank/DDBJ whole genome shotgun (WGS) entry which is preliminary data.</text>
</comment>
<accession>A0A4C1SEA6</accession>
<dbReference type="EMBL" id="BGZK01000005">
    <property type="protein sequence ID" value="GBP00374.1"/>
    <property type="molecule type" value="Genomic_DNA"/>
</dbReference>
<name>A0A4C1SEA6_EUMVA</name>